<dbReference type="AlphaFoldDB" id="Q6IH16"/>
<evidence type="ECO:0000313" key="2">
    <source>
        <dbReference type="EMBL" id="DAA03799.1"/>
    </source>
</evidence>
<proteinExistence type="predicted"/>
<organism evidence="2">
    <name type="scientific">Drosophila melanogaster</name>
    <name type="common">Fruit fly</name>
    <dbReference type="NCBI Taxonomy" id="7227"/>
    <lineage>
        <taxon>Eukaryota</taxon>
        <taxon>Metazoa</taxon>
        <taxon>Ecdysozoa</taxon>
        <taxon>Arthropoda</taxon>
        <taxon>Hexapoda</taxon>
        <taxon>Insecta</taxon>
        <taxon>Pterygota</taxon>
        <taxon>Neoptera</taxon>
        <taxon>Endopterygota</taxon>
        <taxon>Diptera</taxon>
        <taxon>Brachycera</taxon>
        <taxon>Muscomorpha</taxon>
        <taxon>Ephydroidea</taxon>
        <taxon>Drosophilidae</taxon>
        <taxon>Drosophila</taxon>
        <taxon>Sophophora</taxon>
    </lineage>
</organism>
<dbReference type="EMBL" id="BK003600">
    <property type="protein sequence ID" value="DAA03799.1"/>
    <property type="molecule type" value="Genomic_DNA"/>
</dbReference>
<evidence type="ECO:0000256" key="1">
    <source>
        <dbReference type="SAM" id="MobiDB-lite"/>
    </source>
</evidence>
<feature type="region of interest" description="Disordered" evidence="1">
    <location>
        <begin position="1"/>
        <end position="36"/>
    </location>
</feature>
<gene>
    <name evidence="2" type="ORF">HDC03660</name>
</gene>
<protein>
    <submittedName>
        <fullName evidence="2">HDC03660</fullName>
    </submittedName>
</protein>
<sequence length="83" mass="9067">MSMWTGMGPILKPRQSTPSMGRPFAEDAPRTTTTASACGSINQLAVGPIYERISPQHANKLKEDPRIPLARTLAMCLMPIWNG</sequence>
<reference evidence="2" key="1">
    <citation type="journal article" date="2003" name="Genome Biol.">
        <title>An integrated gene annotation and transcriptional profiling approach towards the full gene content of the Drosophila genome.</title>
        <authorList>
            <person name="Hild M."/>
            <person name="Beckmann B."/>
            <person name="Haas S.A."/>
            <person name="Koch B."/>
            <person name="Solovyev V."/>
            <person name="Busold C."/>
            <person name="Fellenberg K."/>
            <person name="Boutros M."/>
            <person name="Vingron M."/>
            <person name="Sauer F."/>
            <person name="Hoheisel J.D."/>
            <person name="Paro R."/>
        </authorList>
    </citation>
    <scope>NUCLEOTIDE SEQUENCE</scope>
</reference>
<accession>Q6IH16</accession>
<name>Q6IH16_DROME</name>